<gene>
    <name evidence="3" type="ORF">SAMN04488513_101470</name>
</gene>
<sequence length="394" mass="45907">MKNDACAVVLGGYVNGYSIIQELDYFRIKNIALLYHGNQIARFSRRINEKHRIGTNKEDLLSALAELHKKYDRLVLYPTDDHQMENLLELRNLIESYCFLPFNPENLHRVADKAVQYQFCEKLGVPYPKTAEVKKDSDIDDIKLLALPLIIKPNKREDLKIKIFRSYTIDSWKDFETVRNQLTAFMDKGVTFIASEIIPGHTNGTIYAYTAYRSPKTKKIENEWIGRKLTQFPDDYGVFSSASNEAPEIIREQGRKLLEGMSLYGICEPEFKFDERDGKYKLMEINLRSMMWHRTGHLSGVYLQYTQWCDALNIPIPNYVQSSGLLHFCYFKHEIINLIFRRGYFKYFKNNLGGKNMSLALWDKNDPLPFLVDQVYTVVSLIKLMGRKIMGKNA</sequence>
<keyword evidence="3" id="KW-0436">Ligase</keyword>
<dbReference type="STRING" id="192903.SAMN04488513_101470"/>
<accession>A0A1M6BMU3</accession>
<keyword evidence="1" id="KW-0547">Nucleotide-binding</keyword>
<evidence type="ECO:0000256" key="1">
    <source>
        <dbReference type="PROSITE-ProRule" id="PRU00409"/>
    </source>
</evidence>
<evidence type="ECO:0000313" key="3">
    <source>
        <dbReference type="EMBL" id="SHI49823.1"/>
    </source>
</evidence>
<dbReference type="GO" id="GO:0046872">
    <property type="term" value="F:metal ion binding"/>
    <property type="evidence" value="ECO:0007669"/>
    <property type="project" value="InterPro"/>
</dbReference>
<evidence type="ECO:0000259" key="2">
    <source>
        <dbReference type="PROSITE" id="PS50975"/>
    </source>
</evidence>
<dbReference type="AlphaFoldDB" id="A0A1M6BMU3"/>
<dbReference type="PROSITE" id="PS50975">
    <property type="entry name" value="ATP_GRASP"/>
    <property type="match status" value="1"/>
</dbReference>
<evidence type="ECO:0000313" key="4">
    <source>
        <dbReference type="Proteomes" id="UP000184543"/>
    </source>
</evidence>
<feature type="domain" description="ATP-grasp" evidence="2">
    <location>
        <begin position="117"/>
        <end position="314"/>
    </location>
</feature>
<keyword evidence="4" id="KW-1185">Reference proteome</keyword>
<dbReference type="RefSeq" id="WP_072987882.1">
    <property type="nucleotide sequence ID" value="NZ_FQYU01000001.1"/>
</dbReference>
<dbReference type="GO" id="GO:0005524">
    <property type="term" value="F:ATP binding"/>
    <property type="evidence" value="ECO:0007669"/>
    <property type="project" value="UniProtKB-UniRule"/>
</dbReference>
<dbReference type="SUPFAM" id="SSF56059">
    <property type="entry name" value="Glutathione synthetase ATP-binding domain-like"/>
    <property type="match status" value="1"/>
</dbReference>
<dbReference type="Proteomes" id="UP000184543">
    <property type="component" value="Unassembled WGS sequence"/>
</dbReference>
<dbReference type="Gene3D" id="3.30.470.20">
    <property type="entry name" value="ATP-grasp fold, B domain"/>
    <property type="match status" value="1"/>
</dbReference>
<name>A0A1M6BMU3_9FLAO</name>
<dbReference type="GO" id="GO:0016874">
    <property type="term" value="F:ligase activity"/>
    <property type="evidence" value="ECO:0007669"/>
    <property type="project" value="UniProtKB-KW"/>
</dbReference>
<keyword evidence="1" id="KW-0067">ATP-binding</keyword>
<proteinExistence type="predicted"/>
<organism evidence="3 4">
    <name type="scientific">Pseudozobellia thermophila</name>
    <dbReference type="NCBI Taxonomy" id="192903"/>
    <lineage>
        <taxon>Bacteria</taxon>
        <taxon>Pseudomonadati</taxon>
        <taxon>Bacteroidota</taxon>
        <taxon>Flavobacteriia</taxon>
        <taxon>Flavobacteriales</taxon>
        <taxon>Flavobacteriaceae</taxon>
        <taxon>Pseudozobellia</taxon>
    </lineage>
</organism>
<dbReference type="EMBL" id="FQYU01000001">
    <property type="protein sequence ID" value="SHI49823.1"/>
    <property type="molecule type" value="Genomic_DNA"/>
</dbReference>
<protein>
    <submittedName>
        <fullName evidence="3">Predicted ATP-dependent carboligase, ATP-grasp superfamily</fullName>
    </submittedName>
</protein>
<dbReference type="InterPro" id="IPR011761">
    <property type="entry name" value="ATP-grasp"/>
</dbReference>
<reference evidence="4" key="1">
    <citation type="submission" date="2016-11" db="EMBL/GenBank/DDBJ databases">
        <authorList>
            <person name="Varghese N."/>
            <person name="Submissions S."/>
        </authorList>
    </citation>
    <scope>NUCLEOTIDE SEQUENCE [LARGE SCALE GENOMIC DNA]</scope>
    <source>
        <strain evidence="4">DSM 19858</strain>
    </source>
</reference>
<dbReference type="OrthoDB" id="9803907at2"/>